<dbReference type="AlphaFoldDB" id="A0A6A3KIX8"/>
<gene>
    <name evidence="3" type="ORF">PR002_g16750</name>
</gene>
<feature type="region of interest" description="Disordered" evidence="1">
    <location>
        <begin position="30"/>
        <end position="94"/>
    </location>
</feature>
<dbReference type="EMBL" id="QXFU01001300">
    <property type="protein sequence ID" value="KAE9005488.1"/>
    <property type="molecule type" value="Genomic_DNA"/>
</dbReference>
<evidence type="ECO:0000256" key="1">
    <source>
        <dbReference type="SAM" id="MobiDB-lite"/>
    </source>
</evidence>
<organism evidence="3 4">
    <name type="scientific">Phytophthora rubi</name>
    <dbReference type="NCBI Taxonomy" id="129364"/>
    <lineage>
        <taxon>Eukaryota</taxon>
        <taxon>Sar</taxon>
        <taxon>Stramenopiles</taxon>
        <taxon>Oomycota</taxon>
        <taxon>Peronosporomycetes</taxon>
        <taxon>Peronosporales</taxon>
        <taxon>Peronosporaceae</taxon>
        <taxon>Phytophthora</taxon>
    </lineage>
</organism>
<dbReference type="Proteomes" id="UP000435112">
    <property type="component" value="Unassembled WGS sequence"/>
</dbReference>
<feature type="domain" description="Reverse transcriptase Ty1/copia-type" evidence="2">
    <location>
        <begin position="175"/>
        <end position="259"/>
    </location>
</feature>
<proteinExistence type="predicted"/>
<evidence type="ECO:0000313" key="3">
    <source>
        <dbReference type="EMBL" id="KAE9005488.1"/>
    </source>
</evidence>
<evidence type="ECO:0000313" key="4">
    <source>
        <dbReference type="Proteomes" id="UP000435112"/>
    </source>
</evidence>
<comment type="caution">
    <text evidence="3">The sequence shown here is derived from an EMBL/GenBank/DDBJ whole genome shotgun (WGS) entry which is preliminary data.</text>
</comment>
<dbReference type="InterPro" id="IPR013103">
    <property type="entry name" value="RVT_2"/>
</dbReference>
<reference evidence="3 4" key="1">
    <citation type="submission" date="2018-09" db="EMBL/GenBank/DDBJ databases">
        <title>Genomic investigation of the strawberry pathogen Phytophthora fragariae indicates pathogenicity is determined by transcriptional variation in three key races.</title>
        <authorList>
            <person name="Adams T.M."/>
            <person name="Armitage A.D."/>
            <person name="Sobczyk M.K."/>
            <person name="Bates H.J."/>
            <person name="Dunwell J.M."/>
            <person name="Nellist C.F."/>
            <person name="Harrison R.J."/>
        </authorList>
    </citation>
    <scope>NUCLEOTIDE SEQUENCE [LARGE SCALE GENOMIC DNA]</scope>
    <source>
        <strain evidence="3 4">SCRP324</strain>
    </source>
</reference>
<name>A0A6A3KIX8_9STRA</name>
<accession>A0A6A3KIX8</accession>
<evidence type="ECO:0000259" key="2">
    <source>
        <dbReference type="Pfam" id="PF07727"/>
    </source>
</evidence>
<dbReference type="OrthoDB" id="167212at2759"/>
<protein>
    <recommendedName>
        <fullName evidence="2">Reverse transcriptase Ty1/copia-type domain-containing protein</fullName>
    </recommendedName>
</protein>
<dbReference type="Pfam" id="PF07727">
    <property type="entry name" value="RVT_2"/>
    <property type="match status" value="1"/>
</dbReference>
<sequence>MDETTISTQIDAEQQDLASRIERQLRLKAIPVEKDDVLRTPAESETPAQPPTGPGPVGAARIQARLRGDPRLEKSVPPPRRPSRLSKPSQQRLDLEESHLSMTEVYDYIKEHVAPAVSDDTNVADGYLLRHIAPSDVDQWALAMDHINITEVRRSEEQSEWEHAMEEAIKIFTSNETFVEVPLPVGRTAIKSIWIFKTKTNPYGSLDKYKACVVAEGFSQRFGYDYTMTFSPVVRHSTVRLVLAVVVERSMKRLLLDIKIA</sequence>